<reference evidence="2 3" key="1">
    <citation type="submission" date="2013-04" db="EMBL/GenBank/DDBJ databases">
        <title>Draft genome of the heavy metal tolerant bacterium Lysinibacillus sphaericus strain OT4b.31.</title>
        <authorList>
            <person name="Pena-Montenegro T.D."/>
            <person name="Dussan J."/>
        </authorList>
    </citation>
    <scope>NUCLEOTIDE SEQUENCE [LARGE SCALE GENOMIC DNA]</scope>
    <source>
        <strain evidence="2 3">OT4b.31</strain>
    </source>
</reference>
<organism evidence="2 3">
    <name type="scientific">Lysinibacillus sphaericus OT4b.31</name>
    <dbReference type="NCBI Taxonomy" id="1285586"/>
    <lineage>
        <taxon>Bacteria</taxon>
        <taxon>Bacillati</taxon>
        <taxon>Bacillota</taxon>
        <taxon>Bacilli</taxon>
        <taxon>Bacillales</taxon>
        <taxon>Bacillaceae</taxon>
        <taxon>Lysinibacillus</taxon>
    </lineage>
</organism>
<name>R7ZF83_LYSSH</name>
<dbReference type="EMBL" id="AQPX01000017">
    <property type="protein sequence ID" value="EON72743.1"/>
    <property type="molecule type" value="Genomic_DNA"/>
</dbReference>
<proteinExistence type="predicted"/>
<evidence type="ECO:0000313" key="3">
    <source>
        <dbReference type="Proteomes" id="UP000013911"/>
    </source>
</evidence>
<evidence type="ECO:0000256" key="1">
    <source>
        <dbReference type="SAM" id="Phobius"/>
    </source>
</evidence>
<accession>R7ZF83</accession>
<keyword evidence="1" id="KW-0812">Transmembrane</keyword>
<evidence type="ECO:0000313" key="2">
    <source>
        <dbReference type="EMBL" id="EON72743.1"/>
    </source>
</evidence>
<protein>
    <submittedName>
        <fullName evidence="2">Uncharacterized protein</fullName>
    </submittedName>
</protein>
<gene>
    <name evidence="2" type="ORF">H131_11408</name>
</gene>
<dbReference type="Proteomes" id="UP000013911">
    <property type="component" value="Unassembled WGS sequence"/>
</dbReference>
<keyword evidence="1" id="KW-0472">Membrane</keyword>
<feature type="transmembrane region" description="Helical" evidence="1">
    <location>
        <begin position="47"/>
        <end position="66"/>
    </location>
</feature>
<keyword evidence="1" id="KW-1133">Transmembrane helix</keyword>
<dbReference type="HOGENOM" id="CLU_2330388_0_0_9"/>
<sequence>MKKSIWLVYCRKILWLIGLLLLVMLLSKIEKIIQQNVSETFNFMPVIWSNPFIAVLLGFYISLIIVKKWVTQHKSIIIMVCRYSLFVTYVRLPSFRYI</sequence>
<dbReference type="AlphaFoldDB" id="R7ZF83"/>
<comment type="caution">
    <text evidence="2">The sequence shown here is derived from an EMBL/GenBank/DDBJ whole genome shotgun (WGS) entry which is preliminary data.</text>
</comment>